<keyword evidence="3" id="KW-0862">Zinc</keyword>
<dbReference type="PROSITE" id="PS50178">
    <property type="entry name" value="ZF_FYVE"/>
    <property type="match status" value="1"/>
</dbReference>
<dbReference type="InterPro" id="IPR000306">
    <property type="entry name" value="Znf_FYVE"/>
</dbReference>
<feature type="region of interest" description="Disordered" evidence="5">
    <location>
        <begin position="297"/>
        <end position="373"/>
    </location>
</feature>
<feature type="domain" description="FYVE-type" evidence="6">
    <location>
        <begin position="149"/>
        <end position="222"/>
    </location>
</feature>
<sequence length="411" mass="43326">MQAEASQAATQRIRGAVADAVARQEQPKSEAAGAPWLRTGPGSPDCDSSPCSSRSSNSAASTWTQQPAPIRAPSSATDDLSAAPLSTASTEENSDNSHATPRPWDSASRRPPTLLDPGVGADAVTMLSPGIQERRCPRRLWQPDSDTDTCSMEACDTCFVTSFFAVPPAEGAPVSRRHHCRQCGRVVCSACSMGQKYLLNEDCKPGSGSMARVCNACMQGSETFNFRRVAVLKDKDANKNAILRRLRGSGGQSPIDNDSRRGSGASVSDLPEDQGGMKRNALSMPSLVTFFASSRKTGIVSPSTTSPSISPQDPAKVREMMASSSGDSDSGGTGTRPMSDFEDPGGVSGESPAQQAQPKEVAPVAPAEEEKDERLLKLEKELAASSYYQGLLRHEPAALKALTGLMTSTGN</sequence>
<feature type="compositionally biased region" description="Low complexity" evidence="5">
    <location>
        <begin position="43"/>
        <end position="61"/>
    </location>
</feature>
<keyword evidence="2 4" id="KW-0863">Zinc-finger</keyword>
<dbReference type="EMBL" id="HBFX01024033">
    <property type="protein sequence ID" value="CAD8960552.1"/>
    <property type="molecule type" value="Transcribed_RNA"/>
</dbReference>
<feature type="compositionally biased region" description="Low complexity" evidence="5">
    <location>
        <begin position="352"/>
        <end position="366"/>
    </location>
</feature>
<evidence type="ECO:0000259" key="6">
    <source>
        <dbReference type="PROSITE" id="PS50178"/>
    </source>
</evidence>
<evidence type="ECO:0000256" key="3">
    <source>
        <dbReference type="ARBA" id="ARBA00022833"/>
    </source>
</evidence>
<dbReference type="SUPFAM" id="SSF57903">
    <property type="entry name" value="FYVE/PHD zinc finger"/>
    <property type="match status" value="1"/>
</dbReference>
<feature type="region of interest" description="Disordered" evidence="5">
    <location>
        <begin position="1"/>
        <end position="121"/>
    </location>
</feature>
<keyword evidence="1" id="KW-0479">Metal-binding</keyword>
<dbReference type="SMART" id="SM00064">
    <property type="entry name" value="FYVE"/>
    <property type="match status" value="1"/>
</dbReference>
<evidence type="ECO:0000256" key="1">
    <source>
        <dbReference type="ARBA" id="ARBA00022723"/>
    </source>
</evidence>
<gene>
    <name evidence="7" type="ORF">HAND00432_LOCUS14613</name>
</gene>
<name>A0A7S1DXS6_HEMAN</name>
<accession>A0A7S1DXS6</accession>
<dbReference type="InterPro" id="IPR017455">
    <property type="entry name" value="Znf_FYVE-rel"/>
</dbReference>
<feature type="compositionally biased region" description="Polar residues" evidence="5">
    <location>
        <begin position="1"/>
        <end position="10"/>
    </location>
</feature>
<proteinExistence type="predicted"/>
<evidence type="ECO:0000256" key="4">
    <source>
        <dbReference type="PROSITE-ProRule" id="PRU00091"/>
    </source>
</evidence>
<dbReference type="InterPro" id="IPR013083">
    <property type="entry name" value="Znf_RING/FYVE/PHD"/>
</dbReference>
<dbReference type="PANTHER" id="PTHR23164:SF30">
    <property type="entry name" value="EARLY ENDOSOME ANTIGEN 1"/>
    <property type="match status" value="1"/>
</dbReference>
<evidence type="ECO:0000256" key="2">
    <source>
        <dbReference type="ARBA" id="ARBA00022771"/>
    </source>
</evidence>
<reference evidence="7" key="1">
    <citation type="submission" date="2021-01" db="EMBL/GenBank/DDBJ databases">
        <authorList>
            <person name="Corre E."/>
            <person name="Pelletier E."/>
            <person name="Niang G."/>
            <person name="Scheremetjew M."/>
            <person name="Finn R."/>
            <person name="Kale V."/>
            <person name="Holt S."/>
            <person name="Cochrane G."/>
            <person name="Meng A."/>
            <person name="Brown T."/>
            <person name="Cohen L."/>
        </authorList>
    </citation>
    <scope>NUCLEOTIDE SEQUENCE</scope>
    <source>
        <strain evidence="7">CCMP644</strain>
    </source>
</reference>
<dbReference type="PANTHER" id="PTHR23164">
    <property type="entry name" value="EARLY ENDOSOME ANTIGEN 1"/>
    <property type="match status" value="1"/>
</dbReference>
<protein>
    <recommendedName>
        <fullName evidence="6">FYVE-type domain-containing protein</fullName>
    </recommendedName>
</protein>
<feature type="region of interest" description="Disordered" evidence="5">
    <location>
        <begin position="244"/>
        <end position="279"/>
    </location>
</feature>
<dbReference type="Pfam" id="PF01363">
    <property type="entry name" value="FYVE"/>
    <property type="match status" value="1"/>
</dbReference>
<dbReference type="Gene3D" id="3.30.40.10">
    <property type="entry name" value="Zinc/RING finger domain, C3HC4 (zinc finger)"/>
    <property type="match status" value="1"/>
</dbReference>
<evidence type="ECO:0000256" key="5">
    <source>
        <dbReference type="SAM" id="MobiDB-lite"/>
    </source>
</evidence>
<dbReference type="AlphaFoldDB" id="A0A7S1DXS6"/>
<evidence type="ECO:0000313" key="7">
    <source>
        <dbReference type="EMBL" id="CAD8960552.1"/>
    </source>
</evidence>
<organism evidence="7">
    <name type="scientific">Hemiselmis andersenii</name>
    <name type="common">Cryptophyte alga</name>
    <dbReference type="NCBI Taxonomy" id="464988"/>
    <lineage>
        <taxon>Eukaryota</taxon>
        <taxon>Cryptophyceae</taxon>
        <taxon>Cryptomonadales</taxon>
        <taxon>Hemiselmidaceae</taxon>
        <taxon>Hemiselmis</taxon>
    </lineage>
</organism>
<dbReference type="GO" id="GO:0008270">
    <property type="term" value="F:zinc ion binding"/>
    <property type="evidence" value="ECO:0007669"/>
    <property type="project" value="UniProtKB-KW"/>
</dbReference>
<feature type="compositionally biased region" description="Polar residues" evidence="5">
    <location>
        <begin position="74"/>
        <end position="99"/>
    </location>
</feature>
<dbReference type="InterPro" id="IPR011011">
    <property type="entry name" value="Znf_FYVE_PHD"/>
</dbReference>
<feature type="compositionally biased region" description="Low complexity" evidence="5">
    <location>
        <begin position="301"/>
        <end position="311"/>
    </location>
</feature>